<evidence type="ECO:0000256" key="20">
    <source>
        <dbReference type="ARBA" id="ARBA00023053"/>
    </source>
</evidence>
<evidence type="ECO:0000256" key="22">
    <source>
        <dbReference type="ARBA" id="ARBA00023167"/>
    </source>
</evidence>
<dbReference type="UniPathway" id="UPA00051">
    <property type="reaction ID" value="UER00462"/>
</dbReference>
<evidence type="ECO:0000256" key="25">
    <source>
        <dbReference type="ARBA" id="ARBA00048561"/>
    </source>
</evidence>
<gene>
    <name evidence="29" type="ORF">CLV84_0123</name>
</gene>
<evidence type="ECO:0000256" key="2">
    <source>
        <dbReference type="ARBA" id="ARBA00004766"/>
    </source>
</evidence>
<dbReference type="CDD" id="cd04243">
    <property type="entry name" value="AAK_AK-HSDH-like"/>
    <property type="match status" value="1"/>
</dbReference>
<dbReference type="Gene3D" id="3.40.1160.10">
    <property type="entry name" value="Acetylglutamate kinase-like"/>
    <property type="match status" value="1"/>
</dbReference>
<dbReference type="InterPro" id="IPR054352">
    <property type="entry name" value="ACT_Aspartokinase"/>
</dbReference>
<dbReference type="GO" id="GO:0046872">
    <property type="term" value="F:metal ion binding"/>
    <property type="evidence" value="ECO:0007669"/>
    <property type="project" value="UniProtKB-KW"/>
</dbReference>
<feature type="domain" description="ACT" evidence="28">
    <location>
        <begin position="401"/>
        <end position="479"/>
    </location>
</feature>
<dbReference type="Proteomes" id="UP000237662">
    <property type="component" value="Unassembled WGS sequence"/>
</dbReference>
<keyword evidence="10" id="KW-0028">Amino-acid biosynthesis</keyword>
<evidence type="ECO:0000256" key="14">
    <source>
        <dbReference type="ARBA" id="ARBA00022741"/>
    </source>
</evidence>
<dbReference type="GO" id="GO:0009086">
    <property type="term" value="P:methionine biosynthetic process"/>
    <property type="evidence" value="ECO:0007669"/>
    <property type="project" value="UniProtKB-KW"/>
</dbReference>
<keyword evidence="13" id="KW-0479">Metal-binding</keyword>
<keyword evidence="22" id="KW-0486">Methionine biosynthesis</keyword>
<dbReference type="PANTHER" id="PTHR43070:SF5">
    <property type="entry name" value="HOMOSERINE DEHYDROGENASE"/>
    <property type="match status" value="1"/>
</dbReference>
<evidence type="ECO:0000256" key="3">
    <source>
        <dbReference type="ARBA" id="ARBA00004986"/>
    </source>
</evidence>
<dbReference type="GO" id="GO:0009089">
    <property type="term" value="P:lysine biosynthetic process via diaminopimelate"/>
    <property type="evidence" value="ECO:0007669"/>
    <property type="project" value="UniProtKB-UniPathway"/>
</dbReference>
<keyword evidence="15 29" id="KW-0418">Kinase</keyword>
<dbReference type="Gene3D" id="3.30.360.10">
    <property type="entry name" value="Dihydrodipicolinate Reductase, domain 2"/>
    <property type="match status" value="1"/>
</dbReference>
<keyword evidence="17" id="KW-0521">NADP</keyword>
<dbReference type="FunFam" id="3.30.360.10:FF:000006">
    <property type="entry name" value="Bifunctional aspartokinase/homoserine dehydrogenase"/>
    <property type="match status" value="1"/>
</dbReference>
<keyword evidence="21" id="KW-0457">Lysine biosynthesis</keyword>
<evidence type="ECO:0000256" key="26">
    <source>
        <dbReference type="ARBA" id="ARBA00048841"/>
    </source>
</evidence>
<dbReference type="AlphaFoldDB" id="A0A2S6I6S5"/>
<comment type="caution">
    <text evidence="29">The sequence shown here is derived from an EMBL/GenBank/DDBJ whole genome shotgun (WGS) entry which is preliminary data.</text>
</comment>
<evidence type="ECO:0000256" key="18">
    <source>
        <dbReference type="ARBA" id="ARBA00023002"/>
    </source>
</evidence>
<evidence type="ECO:0000256" key="11">
    <source>
        <dbReference type="ARBA" id="ARBA00022679"/>
    </source>
</evidence>
<evidence type="ECO:0000313" key="29">
    <source>
        <dbReference type="EMBL" id="PPK87187.1"/>
    </source>
</evidence>
<evidence type="ECO:0000256" key="10">
    <source>
        <dbReference type="ARBA" id="ARBA00022605"/>
    </source>
</evidence>
<comment type="cofactor">
    <cofactor evidence="1">
        <name>a metal cation</name>
        <dbReference type="ChEBI" id="CHEBI:25213"/>
    </cofactor>
</comment>
<dbReference type="SUPFAM" id="SSF53633">
    <property type="entry name" value="Carbamate kinase-like"/>
    <property type="match status" value="1"/>
</dbReference>
<evidence type="ECO:0000256" key="13">
    <source>
        <dbReference type="ARBA" id="ARBA00022723"/>
    </source>
</evidence>
<evidence type="ECO:0000256" key="1">
    <source>
        <dbReference type="ARBA" id="ARBA00001920"/>
    </source>
</evidence>
<dbReference type="InterPro" id="IPR001048">
    <property type="entry name" value="Asp/Glu/Uridylate_kinase"/>
</dbReference>
<dbReference type="GO" id="GO:0004412">
    <property type="term" value="F:homoserine dehydrogenase activity"/>
    <property type="evidence" value="ECO:0007669"/>
    <property type="project" value="UniProtKB-EC"/>
</dbReference>
<dbReference type="InterPro" id="IPR001341">
    <property type="entry name" value="Asp_kinase"/>
</dbReference>
<comment type="catalytic activity">
    <reaction evidence="27">
        <text>L-homoserine + NAD(+) = L-aspartate 4-semialdehyde + NADH + H(+)</text>
        <dbReference type="Rhea" id="RHEA:15757"/>
        <dbReference type="ChEBI" id="CHEBI:15378"/>
        <dbReference type="ChEBI" id="CHEBI:57476"/>
        <dbReference type="ChEBI" id="CHEBI:57540"/>
        <dbReference type="ChEBI" id="CHEBI:57945"/>
        <dbReference type="ChEBI" id="CHEBI:537519"/>
        <dbReference type="EC" id="1.1.1.3"/>
    </reaction>
    <physiologicalReaction direction="right-to-left" evidence="27">
        <dbReference type="Rhea" id="RHEA:15759"/>
    </physiologicalReaction>
</comment>
<comment type="pathway">
    <text evidence="2">Amino-acid biosynthesis; L-lysine biosynthesis via DAP pathway; (S)-tetrahydrodipicolinate from L-aspartate: step 1/4.</text>
</comment>
<dbReference type="InterPro" id="IPR002912">
    <property type="entry name" value="ACT_dom"/>
</dbReference>
<evidence type="ECO:0000256" key="12">
    <source>
        <dbReference type="ARBA" id="ARBA00022697"/>
    </source>
</evidence>
<dbReference type="PANTHER" id="PTHR43070">
    <property type="match status" value="1"/>
</dbReference>
<dbReference type="PROSITE" id="PS00324">
    <property type="entry name" value="ASPARTOKINASE"/>
    <property type="match status" value="1"/>
</dbReference>
<dbReference type="InterPro" id="IPR011147">
    <property type="entry name" value="Bifunc_Aspkin/hSer_DH"/>
</dbReference>
<dbReference type="UniPathway" id="UPA00050">
    <property type="reaction ID" value="UER00063"/>
</dbReference>
<protein>
    <submittedName>
        <fullName evidence="29">Aspartate kinase</fullName>
    </submittedName>
</protein>
<dbReference type="InterPro" id="IPR001342">
    <property type="entry name" value="HDH_cat"/>
</dbReference>
<comment type="similarity">
    <text evidence="8">In the N-terminal section; belongs to the aspartokinase family.</text>
</comment>
<dbReference type="GO" id="GO:0009088">
    <property type="term" value="P:threonine biosynthetic process"/>
    <property type="evidence" value="ECO:0007669"/>
    <property type="project" value="UniProtKB-UniPathway"/>
</dbReference>
<sequence>MKVLKFGGSSVAQPDRIRGIVNILKGYYASGDHFTVVFSAFGGVTDSLIEMSALAARGDDRYGQLFQEFADRHQSAINDLLTDDRLRDETAGQMRRSHEVLKNLLYGIFLVREASPRTMDYVLSFGERSSSYIITQCMQQAGIPAEYLDARRILKTDKTFGNAKVAFDKSYDKIREHYREHPQVQVVTGFIASAKGGLTTTLGRGGSDYTASLLAAGLDASAIEIWTDVSGVLTADPRRVKKAFTIPRMTYAEAMEMSHFGAKVIYPPTLMPALQKRIPLYIKNTFEPDFPGTKVSEESDKNGVAVRGISSINDVALCTVSGTGMFGVPGIAGRIFGSLAVAGINVILITQGSSEHAISFAVQPTAADRAKEAVEDAFAFEIERGVVNRVKVEKDLSVVAIIGENMRYQPGISGRLFRALGKNGINAVAIAQGSSELNVSVVISREDETKALNALHEAFFLSDYKTLHLFIIGVGLIGGTLLKQIEQQNAYLRERRGMEVKVVGLANTKKMLFDAEGIDLASWKKRLVASELTTDLPVFVGRMRSLNLSNSIFVDNTADDKIASFYESILDDSISISTPNKIATSSGYLQYQRLKNIADKRGVQFRYETNVGAGLPVISTLRDLIDSGDRINKIEGVLSGSLSYIFNNFDGSRPFAEIVREAKDKGFTEPDPRIDLSGKDVARKILILGRETGIPLDPEHVSVEGFLPEGAMEAKSVDGFFSVLEENGDYFAELQQRAAADGKALRMIATLEGEEATVGVQAVGNDNPFYTLSGSDNMIVFTSDRYRVRPLVVRGPGAGAEVTAAGVFAEIIQIGSSLS</sequence>
<dbReference type="Pfam" id="PF00696">
    <property type="entry name" value="AA_kinase"/>
    <property type="match status" value="1"/>
</dbReference>
<keyword evidence="23" id="KW-0511">Multifunctional enzyme</keyword>
<dbReference type="GO" id="GO:0050661">
    <property type="term" value="F:NADP binding"/>
    <property type="evidence" value="ECO:0007669"/>
    <property type="project" value="InterPro"/>
</dbReference>
<evidence type="ECO:0000256" key="23">
    <source>
        <dbReference type="ARBA" id="ARBA00023268"/>
    </source>
</evidence>
<dbReference type="InterPro" id="IPR045865">
    <property type="entry name" value="ACT-like_dom_sf"/>
</dbReference>
<dbReference type="SUPFAM" id="SSF51735">
    <property type="entry name" value="NAD(P)-binding Rossmann-fold domains"/>
    <property type="match status" value="1"/>
</dbReference>
<comment type="catalytic activity">
    <reaction evidence="26">
        <text>L-homoserine + NADP(+) = L-aspartate 4-semialdehyde + NADPH + H(+)</text>
        <dbReference type="Rhea" id="RHEA:15761"/>
        <dbReference type="ChEBI" id="CHEBI:15378"/>
        <dbReference type="ChEBI" id="CHEBI:57476"/>
        <dbReference type="ChEBI" id="CHEBI:57783"/>
        <dbReference type="ChEBI" id="CHEBI:58349"/>
        <dbReference type="ChEBI" id="CHEBI:537519"/>
        <dbReference type="EC" id="1.1.1.3"/>
    </reaction>
    <physiologicalReaction direction="right-to-left" evidence="26">
        <dbReference type="Rhea" id="RHEA:15763"/>
    </physiologicalReaction>
</comment>
<dbReference type="CDD" id="cd04921">
    <property type="entry name" value="ACT_AKi-HSDH-ThrA-like_1"/>
    <property type="match status" value="1"/>
</dbReference>
<comment type="catalytic activity">
    <reaction evidence="25">
        <text>L-aspartate + ATP = 4-phospho-L-aspartate + ADP</text>
        <dbReference type="Rhea" id="RHEA:23776"/>
        <dbReference type="ChEBI" id="CHEBI:29991"/>
        <dbReference type="ChEBI" id="CHEBI:30616"/>
        <dbReference type="ChEBI" id="CHEBI:57535"/>
        <dbReference type="ChEBI" id="CHEBI:456216"/>
        <dbReference type="EC" id="2.7.2.4"/>
    </reaction>
    <physiologicalReaction direction="left-to-right" evidence="25">
        <dbReference type="Rhea" id="RHEA:23777"/>
    </physiologicalReaction>
</comment>
<keyword evidence="11" id="KW-0808">Transferase</keyword>
<keyword evidence="12" id="KW-0791">Threonine biosynthesis</keyword>
<dbReference type="NCBIfam" id="TIGR00657">
    <property type="entry name" value="asp_kinases"/>
    <property type="match status" value="1"/>
</dbReference>
<dbReference type="Pfam" id="PF00742">
    <property type="entry name" value="Homoserine_dh"/>
    <property type="match status" value="1"/>
</dbReference>
<dbReference type="InterPro" id="IPR019811">
    <property type="entry name" value="HDH_CS"/>
</dbReference>
<dbReference type="GO" id="GO:0005524">
    <property type="term" value="F:ATP binding"/>
    <property type="evidence" value="ECO:0007669"/>
    <property type="project" value="UniProtKB-KW"/>
</dbReference>
<keyword evidence="30" id="KW-1185">Reference proteome</keyword>
<evidence type="ECO:0000256" key="16">
    <source>
        <dbReference type="ARBA" id="ARBA00022840"/>
    </source>
</evidence>
<dbReference type="InterPro" id="IPR049638">
    <property type="entry name" value="AK-HD"/>
</dbReference>
<evidence type="ECO:0000256" key="7">
    <source>
        <dbReference type="ARBA" id="ARBA00007952"/>
    </source>
</evidence>
<keyword evidence="16" id="KW-0067">ATP-binding</keyword>
<dbReference type="PROSITE" id="PS01042">
    <property type="entry name" value="HOMOSER_DHGENASE"/>
    <property type="match status" value="1"/>
</dbReference>
<dbReference type="RefSeq" id="WP_104417805.1">
    <property type="nucleotide sequence ID" value="NZ_PTJC01000005.1"/>
</dbReference>
<keyword evidence="20" id="KW-0915">Sodium</keyword>
<dbReference type="PIRSF" id="PIRSF000727">
    <property type="entry name" value="ThrA"/>
    <property type="match status" value="1"/>
</dbReference>
<evidence type="ECO:0000256" key="6">
    <source>
        <dbReference type="ARBA" id="ARBA00005139"/>
    </source>
</evidence>
<comment type="pathway">
    <text evidence="3">Amino-acid biosynthesis; L-methionine biosynthesis via de novo pathway; L-homoserine from L-aspartate: step 1/3.</text>
</comment>
<dbReference type="NCBIfam" id="NF006959">
    <property type="entry name" value="PRK09436.1"/>
    <property type="match status" value="1"/>
</dbReference>
<evidence type="ECO:0000256" key="4">
    <source>
        <dbReference type="ARBA" id="ARBA00005056"/>
    </source>
</evidence>
<keyword evidence="14" id="KW-0547">Nucleotide-binding</keyword>
<comment type="pathway">
    <text evidence="6">Amino-acid biosynthesis; L-threonine biosynthesis; L-threonine from L-aspartate: step 1/5.</text>
</comment>
<name>A0A2S6I6S5_9BACT</name>
<evidence type="ECO:0000256" key="24">
    <source>
        <dbReference type="ARBA" id="ARBA00044938"/>
    </source>
</evidence>
<comment type="subunit">
    <text evidence="9">Homotetramer.</text>
</comment>
<comment type="function">
    <text evidence="24">Bifunctional aspartate kinase and homoserine dehydrogenase that catalyzes the first and the third steps toward the synthesis of lysine, methionine and threonine from aspartate.</text>
</comment>
<dbReference type="PROSITE" id="PS51671">
    <property type="entry name" value="ACT"/>
    <property type="match status" value="2"/>
</dbReference>
<evidence type="ECO:0000256" key="15">
    <source>
        <dbReference type="ARBA" id="ARBA00022777"/>
    </source>
</evidence>
<evidence type="ECO:0000256" key="17">
    <source>
        <dbReference type="ARBA" id="ARBA00022857"/>
    </source>
</evidence>
<dbReference type="Pfam" id="PF22468">
    <property type="entry name" value="ACT_9"/>
    <property type="match status" value="2"/>
</dbReference>
<dbReference type="Pfam" id="PF03447">
    <property type="entry name" value="NAD_binding_3"/>
    <property type="match status" value="1"/>
</dbReference>
<dbReference type="InterPro" id="IPR036291">
    <property type="entry name" value="NAD(P)-bd_dom_sf"/>
</dbReference>
<dbReference type="Gene3D" id="3.30.2130.10">
    <property type="entry name" value="VC0802-like"/>
    <property type="match status" value="1"/>
</dbReference>
<reference evidence="29 30" key="1">
    <citation type="submission" date="2018-02" db="EMBL/GenBank/DDBJ databases">
        <title>Genomic Encyclopedia of Archaeal and Bacterial Type Strains, Phase II (KMG-II): from individual species to whole genera.</title>
        <authorList>
            <person name="Goeker M."/>
        </authorList>
    </citation>
    <scope>NUCLEOTIDE SEQUENCE [LARGE SCALE GENOMIC DNA]</scope>
    <source>
        <strain evidence="29 30">DSM 29526</strain>
    </source>
</reference>
<dbReference type="GO" id="GO:0009090">
    <property type="term" value="P:homoserine biosynthetic process"/>
    <property type="evidence" value="ECO:0007669"/>
    <property type="project" value="UniProtKB-ARBA"/>
</dbReference>
<evidence type="ECO:0000256" key="8">
    <source>
        <dbReference type="ARBA" id="ARBA00010046"/>
    </source>
</evidence>
<keyword evidence="19" id="KW-0520">NAD</keyword>
<dbReference type="FunFam" id="3.30.2130.10:FF:000001">
    <property type="entry name" value="Bifunctional aspartokinase/homoserine dehydrogenase"/>
    <property type="match status" value="1"/>
</dbReference>
<accession>A0A2S6I6S5</accession>
<keyword evidence="18" id="KW-0560">Oxidoreductase</keyword>
<comment type="pathway">
    <text evidence="5">Amino-acid biosynthesis; L-methionine biosynthesis via de novo pathway; L-homoserine from L-aspartate: step 3/3.</text>
</comment>
<dbReference type="InterPro" id="IPR018042">
    <property type="entry name" value="Aspartate_kinase_CS"/>
</dbReference>
<evidence type="ECO:0000256" key="21">
    <source>
        <dbReference type="ARBA" id="ARBA00023154"/>
    </source>
</evidence>
<proteinExistence type="inferred from homology"/>
<evidence type="ECO:0000256" key="27">
    <source>
        <dbReference type="ARBA" id="ARBA00049031"/>
    </source>
</evidence>
<dbReference type="UniPathway" id="UPA00034">
    <property type="reaction ID" value="UER00015"/>
</dbReference>
<feature type="domain" description="ACT" evidence="28">
    <location>
        <begin position="320"/>
        <end position="397"/>
    </location>
</feature>
<organism evidence="29 30">
    <name type="scientific">Neolewinella xylanilytica</name>
    <dbReference type="NCBI Taxonomy" id="1514080"/>
    <lineage>
        <taxon>Bacteria</taxon>
        <taxon>Pseudomonadati</taxon>
        <taxon>Bacteroidota</taxon>
        <taxon>Saprospiria</taxon>
        <taxon>Saprospirales</taxon>
        <taxon>Lewinellaceae</taxon>
        <taxon>Neolewinella</taxon>
    </lineage>
</organism>
<dbReference type="EMBL" id="PTJC01000005">
    <property type="protein sequence ID" value="PPK87187.1"/>
    <property type="molecule type" value="Genomic_DNA"/>
</dbReference>
<evidence type="ECO:0000256" key="5">
    <source>
        <dbReference type="ARBA" id="ARBA00005062"/>
    </source>
</evidence>
<evidence type="ECO:0000256" key="9">
    <source>
        <dbReference type="ARBA" id="ARBA00011881"/>
    </source>
</evidence>
<dbReference type="Gene3D" id="3.40.50.720">
    <property type="entry name" value="NAD(P)-binding Rossmann-like Domain"/>
    <property type="match status" value="1"/>
</dbReference>
<dbReference type="SUPFAM" id="SSF55021">
    <property type="entry name" value="ACT-like"/>
    <property type="match status" value="2"/>
</dbReference>
<evidence type="ECO:0000313" key="30">
    <source>
        <dbReference type="Proteomes" id="UP000237662"/>
    </source>
</evidence>
<dbReference type="SUPFAM" id="SSF55347">
    <property type="entry name" value="Glyceraldehyde-3-phosphate dehydrogenase-like, C-terminal domain"/>
    <property type="match status" value="1"/>
</dbReference>
<dbReference type="InterPro" id="IPR036393">
    <property type="entry name" value="AceGlu_kinase-like_sf"/>
</dbReference>
<dbReference type="InterPro" id="IPR005106">
    <property type="entry name" value="Asp/hSer_DH_NAD-bd"/>
</dbReference>
<evidence type="ECO:0000259" key="28">
    <source>
        <dbReference type="PROSITE" id="PS51671"/>
    </source>
</evidence>
<dbReference type="GO" id="GO:0004072">
    <property type="term" value="F:aspartate kinase activity"/>
    <property type="evidence" value="ECO:0007669"/>
    <property type="project" value="UniProtKB-EC"/>
</dbReference>
<dbReference type="OrthoDB" id="9799110at2"/>
<comment type="similarity">
    <text evidence="7">In the C-terminal section; belongs to the homoserine dehydrogenase family.</text>
</comment>
<evidence type="ECO:0000256" key="19">
    <source>
        <dbReference type="ARBA" id="ARBA00023027"/>
    </source>
</evidence>
<comment type="pathway">
    <text evidence="4">Amino-acid biosynthesis; L-threonine biosynthesis; L-threonine from L-aspartate: step 3/5.</text>
</comment>